<protein>
    <submittedName>
        <fullName evidence="2">Uncharacterized protein</fullName>
    </submittedName>
</protein>
<evidence type="ECO:0000313" key="4">
    <source>
        <dbReference type="Proteomes" id="UP000602510"/>
    </source>
</evidence>
<evidence type="ECO:0000313" key="2">
    <source>
        <dbReference type="EMBL" id="KAF4047088.1"/>
    </source>
</evidence>
<accession>A0A833WNK7</accession>
<sequence length="104" mass="11349">MTFLLEDDDEQTFEAVLSFIDGFERQDVADGALFSITHLPDALSKLTHSLLGPKDEYSQAMRSCNAPDSKYVAETSEQATTATGRSRGDECPSEIGTGTTWPMP</sequence>
<reference evidence="2" key="1">
    <citation type="submission" date="2020-04" db="EMBL/GenBank/DDBJ databases">
        <title>Hybrid Assembly of Korean Phytophthora infestans isolates.</title>
        <authorList>
            <person name="Prokchorchik M."/>
            <person name="Lee Y."/>
            <person name="Seo J."/>
            <person name="Cho J.-H."/>
            <person name="Park Y.-E."/>
            <person name="Jang D.-C."/>
            <person name="Im J.-S."/>
            <person name="Choi J.-G."/>
            <person name="Park H.-J."/>
            <person name="Lee G.-B."/>
            <person name="Lee Y.-G."/>
            <person name="Hong S.-Y."/>
            <person name="Cho K."/>
            <person name="Sohn K.H."/>
        </authorList>
    </citation>
    <scope>NUCLEOTIDE SEQUENCE</scope>
    <source>
        <strain evidence="2">KR_1_A1</strain>
        <strain evidence="3">KR_2_A2</strain>
    </source>
</reference>
<feature type="compositionally biased region" description="Polar residues" evidence="1">
    <location>
        <begin position="75"/>
        <end position="84"/>
    </location>
</feature>
<comment type="caution">
    <text evidence="2">The sequence shown here is derived from an EMBL/GenBank/DDBJ whole genome shotgun (WGS) entry which is preliminary data.</text>
</comment>
<dbReference type="AlphaFoldDB" id="A0A833WNK7"/>
<gene>
    <name evidence="2" type="ORF">GN244_ATG00221</name>
    <name evidence="3" type="ORF">GN958_ATG19364</name>
</gene>
<organism evidence="2 4">
    <name type="scientific">Phytophthora infestans</name>
    <name type="common">Potato late blight agent</name>
    <name type="synonym">Botrytis infestans</name>
    <dbReference type="NCBI Taxonomy" id="4787"/>
    <lineage>
        <taxon>Eukaryota</taxon>
        <taxon>Sar</taxon>
        <taxon>Stramenopiles</taxon>
        <taxon>Oomycota</taxon>
        <taxon>Peronosporomycetes</taxon>
        <taxon>Peronosporales</taxon>
        <taxon>Peronosporaceae</taxon>
        <taxon>Phytophthora</taxon>
    </lineage>
</organism>
<feature type="region of interest" description="Disordered" evidence="1">
    <location>
        <begin position="72"/>
        <end position="104"/>
    </location>
</feature>
<dbReference type="EMBL" id="WSZM01000007">
    <property type="protein sequence ID" value="KAF4047088.1"/>
    <property type="molecule type" value="Genomic_DNA"/>
</dbReference>
<keyword evidence="4" id="KW-1185">Reference proteome</keyword>
<evidence type="ECO:0000256" key="1">
    <source>
        <dbReference type="SAM" id="MobiDB-lite"/>
    </source>
</evidence>
<dbReference type="Proteomes" id="UP000704712">
    <property type="component" value="Unassembled WGS sequence"/>
</dbReference>
<dbReference type="EMBL" id="JAACNO010002739">
    <property type="protein sequence ID" value="KAF4131420.1"/>
    <property type="molecule type" value="Genomic_DNA"/>
</dbReference>
<proteinExistence type="predicted"/>
<evidence type="ECO:0000313" key="3">
    <source>
        <dbReference type="EMBL" id="KAF4131420.1"/>
    </source>
</evidence>
<name>A0A833WNK7_PHYIN</name>
<dbReference type="Proteomes" id="UP000602510">
    <property type="component" value="Unassembled WGS sequence"/>
</dbReference>